<evidence type="ECO:0000313" key="2">
    <source>
        <dbReference type="Proteomes" id="UP001501594"/>
    </source>
</evidence>
<reference evidence="2" key="1">
    <citation type="journal article" date="2019" name="Int. J. Syst. Evol. Microbiol.">
        <title>The Global Catalogue of Microorganisms (GCM) 10K type strain sequencing project: providing services to taxonomists for standard genome sequencing and annotation.</title>
        <authorList>
            <consortium name="The Broad Institute Genomics Platform"/>
            <consortium name="The Broad Institute Genome Sequencing Center for Infectious Disease"/>
            <person name="Wu L."/>
            <person name="Ma J."/>
        </authorList>
    </citation>
    <scope>NUCLEOTIDE SEQUENCE [LARGE SCALE GENOMIC DNA]</scope>
    <source>
        <strain evidence="2">JCM 17442</strain>
    </source>
</reference>
<dbReference type="Proteomes" id="UP001501594">
    <property type="component" value="Unassembled WGS sequence"/>
</dbReference>
<dbReference type="EMBL" id="BAABAU010000001">
    <property type="protein sequence ID" value="GAA4265174.1"/>
    <property type="molecule type" value="Genomic_DNA"/>
</dbReference>
<accession>A0ABP8DZ00</accession>
<sequence>MHWDGDVLPTPPETVVLHDFLLVLSDALPDLAARWLAADVADSPSVRSLAGASPRHPWIVEGLLASTVDELGLDVPTTTRERKAVAVEWVARDWLRNRDARQAIGLLSHLAEMNLDLYLGLDEFIGLAEEWDFPGDWARDREELESRAGQLLTGFLREV</sequence>
<dbReference type="RefSeq" id="WP_344793723.1">
    <property type="nucleotide sequence ID" value="NZ_BAABAU010000001.1"/>
</dbReference>
<evidence type="ECO:0000313" key="1">
    <source>
        <dbReference type="EMBL" id="GAA4265174.1"/>
    </source>
</evidence>
<protein>
    <submittedName>
        <fullName evidence="1">Uncharacterized protein</fullName>
    </submittedName>
</protein>
<comment type="caution">
    <text evidence="1">The sequence shown here is derived from an EMBL/GenBank/DDBJ whole genome shotgun (WGS) entry which is preliminary data.</text>
</comment>
<gene>
    <name evidence="1" type="ORF">GCM10022256_07860</name>
</gene>
<proteinExistence type="predicted"/>
<name>A0ABP8DZ00_9MICO</name>
<keyword evidence="2" id="KW-1185">Reference proteome</keyword>
<organism evidence="1 2">
    <name type="scientific">Frondihabitans peucedani</name>
    <dbReference type="NCBI Taxonomy" id="598626"/>
    <lineage>
        <taxon>Bacteria</taxon>
        <taxon>Bacillati</taxon>
        <taxon>Actinomycetota</taxon>
        <taxon>Actinomycetes</taxon>
        <taxon>Micrococcales</taxon>
        <taxon>Microbacteriaceae</taxon>
        <taxon>Frondihabitans</taxon>
    </lineage>
</organism>